<keyword evidence="3" id="KW-0378">Hydrolase</keyword>
<evidence type="ECO:0000256" key="4">
    <source>
        <dbReference type="SAM" id="MobiDB-lite"/>
    </source>
</evidence>
<dbReference type="AlphaFoldDB" id="A0A6I1MLB1"/>
<dbReference type="InterPro" id="IPR051201">
    <property type="entry name" value="Chloro_Bact_Ser_Proteases"/>
</dbReference>
<dbReference type="InterPro" id="IPR009003">
    <property type="entry name" value="Peptidase_S1_PA"/>
</dbReference>
<dbReference type="Pfam" id="PF13180">
    <property type="entry name" value="PDZ_2"/>
    <property type="match status" value="1"/>
</dbReference>
<dbReference type="PANTHER" id="PTHR43343">
    <property type="entry name" value="PEPTIDASE S12"/>
    <property type="match status" value="1"/>
</dbReference>
<dbReference type="PROSITE" id="PS50106">
    <property type="entry name" value="PDZ"/>
    <property type="match status" value="1"/>
</dbReference>
<feature type="compositionally biased region" description="Basic and acidic residues" evidence="4">
    <location>
        <begin position="1"/>
        <end position="20"/>
    </location>
</feature>
<protein>
    <submittedName>
        <fullName evidence="7">Trypsin-like serine protease</fullName>
    </submittedName>
</protein>
<dbReference type="Pfam" id="PF13365">
    <property type="entry name" value="Trypsin_2"/>
    <property type="match status" value="1"/>
</dbReference>
<dbReference type="OrthoDB" id="9758917at2"/>
<dbReference type="InterPro" id="IPR001940">
    <property type="entry name" value="Peptidase_S1C"/>
</dbReference>
<dbReference type="GO" id="GO:0006508">
    <property type="term" value="P:proteolysis"/>
    <property type="evidence" value="ECO:0007669"/>
    <property type="project" value="UniProtKB-KW"/>
</dbReference>
<dbReference type="Gene3D" id="2.30.42.10">
    <property type="match status" value="1"/>
</dbReference>
<evidence type="ECO:0000313" key="8">
    <source>
        <dbReference type="Proteomes" id="UP000430345"/>
    </source>
</evidence>
<keyword evidence="5" id="KW-1133">Transmembrane helix</keyword>
<evidence type="ECO:0000256" key="1">
    <source>
        <dbReference type="ARBA" id="ARBA00010541"/>
    </source>
</evidence>
<reference evidence="7 8" key="1">
    <citation type="submission" date="2019-10" db="EMBL/GenBank/DDBJ databases">
        <title>The Genome Sequence of Clostridium tarantellae Isolated from Fish Brain.</title>
        <authorList>
            <person name="Bano L."/>
            <person name="Kiel M."/>
            <person name="Sales G."/>
            <person name="Doxey A.C."/>
            <person name="Mansfield M.J."/>
            <person name="Schiavone M."/>
            <person name="Rossetto O."/>
            <person name="Pirazzini M."/>
            <person name="Dobrindt U."/>
            <person name="Montecucco C."/>
        </authorList>
    </citation>
    <scope>NUCLEOTIDE SEQUENCE [LARGE SCALE GENOMIC DNA]</scope>
    <source>
        <strain evidence="7 8">DSM 3997</strain>
    </source>
</reference>
<feature type="transmembrane region" description="Helical" evidence="5">
    <location>
        <begin position="84"/>
        <end position="108"/>
    </location>
</feature>
<feature type="domain" description="PDZ" evidence="6">
    <location>
        <begin position="328"/>
        <end position="426"/>
    </location>
</feature>
<evidence type="ECO:0000256" key="3">
    <source>
        <dbReference type="ARBA" id="ARBA00022801"/>
    </source>
</evidence>
<dbReference type="GO" id="GO:0004252">
    <property type="term" value="F:serine-type endopeptidase activity"/>
    <property type="evidence" value="ECO:0007669"/>
    <property type="project" value="InterPro"/>
</dbReference>
<accession>A0A6I1MLB1</accession>
<dbReference type="InterPro" id="IPR043504">
    <property type="entry name" value="Peptidase_S1_PA_chymotrypsin"/>
</dbReference>
<evidence type="ECO:0000259" key="6">
    <source>
        <dbReference type="PROSITE" id="PS50106"/>
    </source>
</evidence>
<dbReference type="Gene3D" id="2.40.10.10">
    <property type="entry name" value="Trypsin-like serine proteases"/>
    <property type="match status" value="2"/>
</dbReference>
<evidence type="ECO:0000256" key="2">
    <source>
        <dbReference type="ARBA" id="ARBA00022670"/>
    </source>
</evidence>
<name>A0A6I1MLB1_9CLOT</name>
<comment type="caution">
    <text evidence="7">The sequence shown here is derived from an EMBL/GenBank/DDBJ whole genome shotgun (WGS) entry which is preliminary data.</text>
</comment>
<feature type="compositionally biased region" description="Basic and acidic residues" evidence="4">
    <location>
        <begin position="56"/>
        <end position="65"/>
    </location>
</feature>
<dbReference type="SUPFAM" id="SSF50156">
    <property type="entry name" value="PDZ domain-like"/>
    <property type="match status" value="1"/>
</dbReference>
<dbReference type="InterPro" id="IPR001478">
    <property type="entry name" value="PDZ"/>
</dbReference>
<gene>
    <name evidence="7" type="ORF">GBZ86_10515</name>
</gene>
<dbReference type="PRINTS" id="PR00834">
    <property type="entry name" value="PROTEASES2C"/>
</dbReference>
<keyword evidence="2 7" id="KW-0645">Protease</keyword>
<sequence>MDKFNKFNDNEDEKNKKESNEEYFGMDSDKKDKDEINEIKDFVYVTEDEVKNNFDKNEEVKDKSNSKKLKKNVSGKKRNLKKSAVFVASGLVCAMLGGVIGASSIYFLPKNNKVETVSSKNVYDNMPHQFAKEEGALTVPQAVEKVKPAVVGVSTKSLVQDSFFTMKEQEGIGSGFIINDDGYIVTNYHVINGAQEVKVIFYDGTEVNAKVVNYDPKEDIAVIKITDDVKMPGVAELGDSNKLKPGEDVIAIGNPLGKEFSSTVTKGVVSSPNRQISTDGVNVTQYIQTDAAINPGNSGGPLINSQGQVIGINTAKKVGEEIEGIGFSIPIDKVRDRLDALSKPILKLGITARDINAETAKLNNLQEGIYVVNVQEFSPAEKAGLKGGDLIVEFNGQRVKTTEEMNKLKEKCNNGDVITLKAIRDGKPINIKVTLAS</sequence>
<dbReference type="SUPFAM" id="SSF50494">
    <property type="entry name" value="Trypsin-like serine proteases"/>
    <property type="match status" value="1"/>
</dbReference>
<dbReference type="InterPro" id="IPR036034">
    <property type="entry name" value="PDZ_sf"/>
</dbReference>
<keyword evidence="8" id="KW-1185">Reference proteome</keyword>
<feature type="region of interest" description="Disordered" evidence="4">
    <location>
        <begin position="1"/>
        <end position="30"/>
    </location>
</feature>
<proteinExistence type="inferred from homology"/>
<organism evidence="7 8">
    <name type="scientific">Clostridium tarantellae</name>
    <dbReference type="NCBI Taxonomy" id="39493"/>
    <lineage>
        <taxon>Bacteria</taxon>
        <taxon>Bacillati</taxon>
        <taxon>Bacillota</taxon>
        <taxon>Clostridia</taxon>
        <taxon>Eubacteriales</taxon>
        <taxon>Clostridiaceae</taxon>
        <taxon>Clostridium</taxon>
    </lineage>
</organism>
<dbReference type="RefSeq" id="WP_152890462.1">
    <property type="nucleotide sequence ID" value="NZ_WHJC01000166.1"/>
</dbReference>
<feature type="compositionally biased region" description="Basic residues" evidence="4">
    <location>
        <begin position="66"/>
        <end position="75"/>
    </location>
</feature>
<dbReference type="EMBL" id="WHJC01000166">
    <property type="protein sequence ID" value="MPQ44195.1"/>
    <property type="molecule type" value="Genomic_DNA"/>
</dbReference>
<evidence type="ECO:0000313" key="7">
    <source>
        <dbReference type="EMBL" id="MPQ44195.1"/>
    </source>
</evidence>
<dbReference type="SMART" id="SM00228">
    <property type="entry name" value="PDZ"/>
    <property type="match status" value="1"/>
</dbReference>
<dbReference type="PANTHER" id="PTHR43343:SF3">
    <property type="entry name" value="PROTEASE DO-LIKE 8, CHLOROPLASTIC"/>
    <property type="match status" value="1"/>
</dbReference>
<comment type="similarity">
    <text evidence="1">Belongs to the peptidase S1C family.</text>
</comment>
<keyword evidence="5" id="KW-0812">Transmembrane</keyword>
<dbReference type="Proteomes" id="UP000430345">
    <property type="component" value="Unassembled WGS sequence"/>
</dbReference>
<evidence type="ECO:0000256" key="5">
    <source>
        <dbReference type="SAM" id="Phobius"/>
    </source>
</evidence>
<keyword evidence="5" id="KW-0472">Membrane</keyword>
<feature type="region of interest" description="Disordered" evidence="4">
    <location>
        <begin position="56"/>
        <end position="75"/>
    </location>
</feature>